<gene>
    <name evidence="2" type="ORF">SARC_17647</name>
</gene>
<accession>A0A0L0F119</accession>
<sequence>HKHEFLAEMRFFYPRAEEDENKVQVEGEDEVEEESRAQEYRASAKKPVAR</sequence>
<organism evidence="2 3">
    <name type="scientific">Sphaeroforma arctica JP610</name>
    <dbReference type="NCBI Taxonomy" id="667725"/>
    <lineage>
        <taxon>Eukaryota</taxon>
        <taxon>Ichthyosporea</taxon>
        <taxon>Ichthyophonida</taxon>
        <taxon>Sphaeroforma</taxon>
    </lineage>
</organism>
<evidence type="ECO:0000256" key="1">
    <source>
        <dbReference type="SAM" id="MobiDB-lite"/>
    </source>
</evidence>
<feature type="non-terminal residue" evidence="2">
    <location>
        <position position="1"/>
    </location>
</feature>
<dbReference type="Proteomes" id="UP000054560">
    <property type="component" value="Unassembled WGS sequence"/>
</dbReference>
<protein>
    <submittedName>
        <fullName evidence="2">Uncharacterized protein</fullName>
    </submittedName>
</protein>
<proteinExistence type="predicted"/>
<dbReference type="AlphaFoldDB" id="A0A0L0F119"/>
<reference evidence="2 3" key="1">
    <citation type="submission" date="2011-02" db="EMBL/GenBank/DDBJ databases">
        <title>The Genome Sequence of Sphaeroforma arctica JP610.</title>
        <authorList>
            <consortium name="The Broad Institute Genome Sequencing Platform"/>
            <person name="Russ C."/>
            <person name="Cuomo C."/>
            <person name="Young S.K."/>
            <person name="Zeng Q."/>
            <person name="Gargeya S."/>
            <person name="Alvarado L."/>
            <person name="Berlin A."/>
            <person name="Chapman S.B."/>
            <person name="Chen Z."/>
            <person name="Freedman E."/>
            <person name="Gellesch M."/>
            <person name="Goldberg J."/>
            <person name="Griggs A."/>
            <person name="Gujja S."/>
            <person name="Heilman E."/>
            <person name="Heiman D."/>
            <person name="Howarth C."/>
            <person name="Mehta T."/>
            <person name="Neiman D."/>
            <person name="Pearson M."/>
            <person name="Roberts A."/>
            <person name="Saif S."/>
            <person name="Shea T."/>
            <person name="Shenoy N."/>
            <person name="Sisk P."/>
            <person name="Stolte C."/>
            <person name="Sykes S."/>
            <person name="White J."/>
            <person name="Yandava C."/>
            <person name="Burger G."/>
            <person name="Gray M.W."/>
            <person name="Holland P.W.H."/>
            <person name="King N."/>
            <person name="Lang F.B.F."/>
            <person name="Roger A.J."/>
            <person name="Ruiz-Trillo I."/>
            <person name="Haas B."/>
            <person name="Nusbaum C."/>
            <person name="Birren B."/>
        </authorList>
    </citation>
    <scope>NUCLEOTIDE SEQUENCE [LARGE SCALE GENOMIC DNA]</scope>
    <source>
        <strain evidence="2 3">JP610</strain>
    </source>
</reference>
<dbReference type="GeneID" id="25918151"/>
<feature type="region of interest" description="Disordered" evidence="1">
    <location>
        <begin position="17"/>
        <end position="50"/>
    </location>
</feature>
<dbReference type="EMBL" id="KQ253135">
    <property type="protein sequence ID" value="KNC69833.1"/>
    <property type="molecule type" value="Genomic_DNA"/>
</dbReference>
<name>A0A0L0F119_9EUKA</name>
<evidence type="ECO:0000313" key="3">
    <source>
        <dbReference type="Proteomes" id="UP000054560"/>
    </source>
</evidence>
<dbReference type="RefSeq" id="XP_014143735.1">
    <property type="nucleotide sequence ID" value="XM_014288260.1"/>
</dbReference>
<evidence type="ECO:0000313" key="2">
    <source>
        <dbReference type="EMBL" id="KNC69833.1"/>
    </source>
</evidence>
<keyword evidence="3" id="KW-1185">Reference proteome</keyword>